<dbReference type="InterPro" id="IPR018511">
    <property type="entry name" value="Hemolysin-typ_Ca-bd_CS"/>
</dbReference>
<dbReference type="Gene3D" id="2.150.10.10">
    <property type="entry name" value="Serralysin-like metalloprotease, C-terminal"/>
    <property type="match status" value="3"/>
</dbReference>
<evidence type="ECO:0000256" key="1">
    <source>
        <dbReference type="ARBA" id="ARBA00004613"/>
    </source>
</evidence>
<keyword evidence="2" id="KW-0964">Secreted</keyword>
<proteinExistence type="predicted"/>
<dbReference type="RefSeq" id="WP_142663866.1">
    <property type="nucleotide sequence ID" value="NZ_FXTK01000013.1"/>
</dbReference>
<dbReference type="PANTHER" id="PTHR38340:SF1">
    <property type="entry name" value="S-LAYER PROTEIN"/>
    <property type="match status" value="1"/>
</dbReference>
<dbReference type="AlphaFoldDB" id="A0A521EK37"/>
<dbReference type="InterPro" id="IPR050557">
    <property type="entry name" value="RTX_toxin/Mannuronan_C5-epim"/>
</dbReference>
<gene>
    <name evidence="3" type="ORF">SAMN06265221_113115</name>
</gene>
<dbReference type="InterPro" id="IPR011049">
    <property type="entry name" value="Serralysin-like_metalloprot_C"/>
</dbReference>
<evidence type="ECO:0000313" key="4">
    <source>
        <dbReference type="Proteomes" id="UP000319014"/>
    </source>
</evidence>
<dbReference type="PROSITE" id="PS00330">
    <property type="entry name" value="HEMOLYSIN_CALCIUM"/>
    <property type="match status" value="3"/>
</dbReference>
<name>A0A521EK37_9RHOB</name>
<accession>A0A521EK37</accession>
<keyword evidence="4" id="KW-1185">Reference proteome</keyword>
<dbReference type="PANTHER" id="PTHR38340">
    <property type="entry name" value="S-LAYER PROTEIN"/>
    <property type="match status" value="1"/>
</dbReference>
<dbReference type="Proteomes" id="UP000319014">
    <property type="component" value="Unassembled WGS sequence"/>
</dbReference>
<protein>
    <submittedName>
        <fullName evidence="3">Ca2+-binding protein, RTX toxin-related</fullName>
    </submittedName>
</protein>
<dbReference type="GO" id="GO:0005509">
    <property type="term" value="F:calcium ion binding"/>
    <property type="evidence" value="ECO:0007669"/>
    <property type="project" value="InterPro"/>
</dbReference>
<evidence type="ECO:0000313" key="3">
    <source>
        <dbReference type="EMBL" id="SMO84289.1"/>
    </source>
</evidence>
<reference evidence="3 4" key="1">
    <citation type="submission" date="2017-05" db="EMBL/GenBank/DDBJ databases">
        <authorList>
            <person name="Varghese N."/>
            <person name="Submissions S."/>
        </authorList>
    </citation>
    <scope>NUCLEOTIDE SEQUENCE [LARGE SCALE GENOMIC DNA]</scope>
    <source>
        <strain evidence="3 4">DSM 100094</strain>
    </source>
</reference>
<comment type="subcellular location">
    <subcellularLocation>
        <location evidence="1">Secreted</location>
    </subcellularLocation>
</comment>
<dbReference type="Pfam" id="PF00353">
    <property type="entry name" value="HemolysinCabind"/>
    <property type="match status" value="6"/>
</dbReference>
<evidence type="ECO:0000256" key="2">
    <source>
        <dbReference type="ARBA" id="ARBA00022525"/>
    </source>
</evidence>
<dbReference type="InterPro" id="IPR001343">
    <property type="entry name" value="Hemolysn_Ca-bd"/>
</dbReference>
<dbReference type="GO" id="GO:0005576">
    <property type="term" value="C:extracellular region"/>
    <property type="evidence" value="ECO:0007669"/>
    <property type="project" value="UniProtKB-SubCell"/>
</dbReference>
<dbReference type="SUPFAM" id="SSF51120">
    <property type="entry name" value="beta-Roll"/>
    <property type="match status" value="4"/>
</dbReference>
<dbReference type="PRINTS" id="PR00313">
    <property type="entry name" value="CABNDNGRPT"/>
</dbReference>
<sequence>MTHVFDFSQSNGGLALDDSNWGAVGAGGGAGTTGGFLRAIEGSFYGNGYSEGVFRYPGYAADGWTGRSYLDNTGSLSIGPHNSQIFSLGSLAEHLPDIFGDGPFDLTMAYPFNAEGTGGDYIRLTGVSSIYHRGFVGASGNDYWQALTNINEHAMEVQARFIADLMATLDAPLRGAPDIEFVHWTNSDTESLRSPRIVLHISPDDSSENTLRYSDLFDYYMAPGSGHAYGMDLLPIGDIFGATDDVSMLLTAEDDFVDYFGFSARSLHIDAGSGNDQISIYIPPEYELTERIRPDLITIDGGNGNDYLLLWSRKSGALNGGAGNDVLGAGVPDELAGGTFTLRGDAGNDEISGSGNATYILSGGDGNDYLASGNRADTLDGGSGVDTMIGGAGNDTYIVDHARDYIIEAPDDGRDTVRSSVSYTLTGYIENLVLTGSGVISGVGNDLANQINGNGAANRLNGGSGNDTISGGAGNDTLDGGAGIDLMNGGSGDDIYIVNHAADRIVESAGGGTDQVSASVSFALGMEVERLVLTGSSSITGTGNAAANVMTGNGANNRLNGGAGNDTLLGDAGNDTLDGGTGADVMTGGIGNDTYIVDSAGDRINEAAGGGTDQVQASISFTLGTNVENILLIGTSAINATGNMSANTLTGNAASNRLDGGGGNDVILGGSGNDILVGGIGSDSMTGGTGSDTFLFRPSFDQDLIVDFQDNVDTIRLLDFGFTNFGQARAYAAQRGANVIFDFGDGDALTVRNTNINALADDMSFV</sequence>
<dbReference type="OrthoDB" id="7753598at2"/>
<dbReference type="EMBL" id="FXTK01000013">
    <property type="protein sequence ID" value="SMO84289.1"/>
    <property type="molecule type" value="Genomic_DNA"/>
</dbReference>
<organism evidence="3 4">
    <name type="scientific">Paracoccus laeviglucosivorans</name>
    <dbReference type="NCBI Taxonomy" id="1197861"/>
    <lineage>
        <taxon>Bacteria</taxon>
        <taxon>Pseudomonadati</taxon>
        <taxon>Pseudomonadota</taxon>
        <taxon>Alphaproteobacteria</taxon>
        <taxon>Rhodobacterales</taxon>
        <taxon>Paracoccaceae</taxon>
        <taxon>Paracoccus</taxon>
    </lineage>
</organism>